<feature type="compositionally biased region" description="Pro residues" evidence="1">
    <location>
        <begin position="248"/>
        <end position="260"/>
    </location>
</feature>
<dbReference type="HOGENOM" id="CLU_050396_0_0_1"/>
<dbReference type="eggNOG" id="KOG1674">
    <property type="taxonomic scope" value="Eukaryota"/>
</dbReference>
<dbReference type="OrthoDB" id="10250320at2759"/>
<sequence length="359" mass="39173">MSSPRVHKASLVDPSFHSPALLELVDLKLSRAVVEYLIDTVVETVDYALGRPSHSGRGRSLSRHSEGSAFATCVRNVLERAEVEIPVVLAALAYLDRAKPHLHIALEEWANERVFLGALIVASKYLNDSSLKNVHWAVCTGVFGKRDIGRIEREFLDVLDFELGLSEADILAHHDAIMSAVSPIHRNARHHAIPTLDLPTSIPASPSPTASSTAASFSPRTPLTLVEPAHIPAKVKALVAESSPAYPGYPPKLPSPPAPAAHPEDHAESHDSHHPAKRARTSSTMRLLRSFPLPRPLSLSLLHPAHHSASHHQHDSNVQMQPQPQLPSQYEYPTASHPRCQAQPVIPPLHAQQTARVCV</sequence>
<dbReference type="KEGG" id="hir:HETIRDRAFT_471609"/>
<dbReference type="GeneID" id="20677405"/>
<dbReference type="PANTHER" id="PTHR15615">
    <property type="match status" value="1"/>
</dbReference>
<dbReference type="InterPro" id="IPR036915">
    <property type="entry name" value="Cyclin-like_sf"/>
</dbReference>
<organism evidence="3 4">
    <name type="scientific">Heterobasidion irregulare (strain TC 32-1)</name>
    <dbReference type="NCBI Taxonomy" id="747525"/>
    <lineage>
        <taxon>Eukaryota</taxon>
        <taxon>Fungi</taxon>
        <taxon>Dikarya</taxon>
        <taxon>Basidiomycota</taxon>
        <taxon>Agaricomycotina</taxon>
        <taxon>Agaricomycetes</taxon>
        <taxon>Russulales</taxon>
        <taxon>Bondarzewiaceae</taxon>
        <taxon>Heterobasidion</taxon>
        <taxon>Heterobasidion annosum species complex</taxon>
    </lineage>
</organism>
<dbReference type="InParanoid" id="W4KME7"/>
<feature type="compositionally biased region" description="Polar residues" evidence="1">
    <location>
        <begin position="316"/>
        <end position="328"/>
    </location>
</feature>
<dbReference type="InterPro" id="IPR006671">
    <property type="entry name" value="Cyclin_N"/>
</dbReference>
<dbReference type="PANTHER" id="PTHR15615:SF10">
    <property type="entry name" value="PHO85 CYCLIN-2-RELATED"/>
    <property type="match status" value="1"/>
</dbReference>
<dbReference type="RefSeq" id="XP_009542988.1">
    <property type="nucleotide sequence ID" value="XM_009544693.1"/>
</dbReference>
<dbReference type="STRING" id="747525.W4KME7"/>
<dbReference type="EMBL" id="KI925455">
    <property type="protein sequence ID" value="ETW86231.1"/>
    <property type="molecule type" value="Genomic_DNA"/>
</dbReference>
<dbReference type="AlphaFoldDB" id="W4KME7"/>
<dbReference type="Proteomes" id="UP000030671">
    <property type="component" value="Unassembled WGS sequence"/>
</dbReference>
<evidence type="ECO:0000259" key="2">
    <source>
        <dbReference type="Pfam" id="PF00134"/>
    </source>
</evidence>
<dbReference type="GO" id="GO:0016538">
    <property type="term" value="F:cyclin-dependent protein serine/threonine kinase regulator activity"/>
    <property type="evidence" value="ECO:0007669"/>
    <property type="project" value="TreeGrafter"/>
</dbReference>
<dbReference type="Pfam" id="PF00134">
    <property type="entry name" value="Cyclin_N"/>
    <property type="match status" value="1"/>
</dbReference>
<name>W4KME7_HETIT</name>
<evidence type="ECO:0000313" key="3">
    <source>
        <dbReference type="EMBL" id="ETW86231.1"/>
    </source>
</evidence>
<evidence type="ECO:0000313" key="4">
    <source>
        <dbReference type="Proteomes" id="UP000030671"/>
    </source>
</evidence>
<feature type="compositionally biased region" description="Low complexity" evidence="1">
    <location>
        <begin position="199"/>
        <end position="218"/>
    </location>
</feature>
<dbReference type="Gene3D" id="1.10.472.10">
    <property type="entry name" value="Cyclin-like"/>
    <property type="match status" value="1"/>
</dbReference>
<feature type="region of interest" description="Disordered" evidence="1">
    <location>
        <begin position="305"/>
        <end position="335"/>
    </location>
</feature>
<feature type="region of interest" description="Disordered" evidence="1">
    <location>
        <begin position="196"/>
        <end position="218"/>
    </location>
</feature>
<dbReference type="GO" id="GO:0000307">
    <property type="term" value="C:cyclin-dependent protein kinase holoenzyme complex"/>
    <property type="evidence" value="ECO:0007669"/>
    <property type="project" value="TreeGrafter"/>
</dbReference>
<feature type="region of interest" description="Disordered" evidence="1">
    <location>
        <begin position="248"/>
        <end position="283"/>
    </location>
</feature>
<feature type="domain" description="Cyclin N-terminal" evidence="2">
    <location>
        <begin position="75"/>
        <end position="163"/>
    </location>
</feature>
<feature type="compositionally biased region" description="Basic and acidic residues" evidence="1">
    <location>
        <begin position="262"/>
        <end position="274"/>
    </location>
</feature>
<dbReference type="GO" id="GO:0019901">
    <property type="term" value="F:protein kinase binding"/>
    <property type="evidence" value="ECO:0007669"/>
    <property type="project" value="InterPro"/>
</dbReference>
<proteinExistence type="predicted"/>
<dbReference type="CDD" id="cd20557">
    <property type="entry name" value="CYCLIN_ScPCL1-like"/>
    <property type="match status" value="1"/>
</dbReference>
<gene>
    <name evidence="3" type="ORF">HETIRDRAFT_471609</name>
</gene>
<dbReference type="GO" id="GO:0005634">
    <property type="term" value="C:nucleus"/>
    <property type="evidence" value="ECO:0007669"/>
    <property type="project" value="TreeGrafter"/>
</dbReference>
<keyword evidence="4" id="KW-1185">Reference proteome</keyword>
<dbReference type="InterPro" id="IPR013922">
    <property type="entry name" value="Cyclin_PHO80-like"/>
</dbReference>
<accession>W4KME7</accession>
<dbReference type="SUPFAM" id="SSF47954">
    <property type="entry name" value="Cyclin-like"/>
    <property type="match status" value="1"/>
</dbReference>
<reference evidence="3 4" key="1">
    <citation type="journal article" date="2012" name="New Phytol.">
        <title>Insight into trade-off between wood decay and parasitism from the genome of a fungal forest pathogen.</title>
        <authorList>
            <person name="Olson A."/>
            <person name="Aerts A."/>
            <person name="Asiegbu F."/>
            <person name="Belbahri L."/>
            <person name="Bouzid O."/>
            <person name="Broberg A."/>
            <person name="Canback B."/>
            <person name="Coutinho P.M."/>
            <person name="Cullen D."/>
            <person name="Dalman K."/>
            <person name="Deflorio G."/>
            <person name="van Diepen L.T."/>
            <person name="Dunand C."/>
            <person name="Duplessis S."/>
            <person name="Durling M."/>
            <person name="Gonthier P."/>
            <person name="Grimwood J."/>
            <person name="Fossdal C.G."/>
            <person name="Hansson D."/>
            <person name="Henrissat B."/>
            <person name="Hietala A."/>
            <person name="Himmelstrand K."/>
            <person name="Hoffmeister D."/>
            <person name="Hogberg N."/>
            <person name="James T.Y."/>
            <person name="Karlsson M."/>
            <person name="Kohler A."/>
            <person name="Kues U."/>
            <person name="Lee Y.H."/>
            <person name="Lin Y.C."/>
            <person name="Lind M."/>
            <person name="Lindquist E."/>
            <person name="Lombard V."/>
            <person name="Lucas S."/>
            <person name="Lunden K."/>
            <person name="Morin E."/>
            <person name="Murat C."/>
            <person name="Park J."/>
            <person name="Raffaello T."/>
            <person name="Rouze P."/>
            <person name="Salamov A."/>
            <person name="Schmutz J."/>
            <person name="Solheim H."/>
            <person name="Stahlberg J."/>
            <person name="Velez H."/>
            <person name="de Vries R.P."/>
            <person name="Wiebenga A."/>
            <person name="Woodward S."/>
            <person name="Yakovlev I."/>
            <person name="Garbelotto M."/>
            <person name="Martin F."/>
            <person name="Grigoriev I.V."/>
            <person name="Stenlid J."/>
        </authorList>
    </citation>
    <scope>NUCLEOTIDE SEQUENCE [LARGE SCALE GENOMIC DNA]</scope>
    <source>
        <strain evidence="3 4">TC 32-1</strain>
    </source>
</reference>
<protein>
    <recommendedName>
        <fullName evidence="2">Cyclin N-terminal domain-containing protein</fullName>
    </recommendedName>
</protein>
<evidence type="ECO:0000256" key="1">
    <source>
        <dbReference type="SAM" id="MobiDB-lite"/>
    </source>
</evidence>